<dbReference type="Proteomes" id="UP000234951">
    <property type="component" value="Unassembled WGS sequence"/>
</dbReference>
<comment type="caution">
    <text evidence="5">The sequence shown here is derived from an EMBL/GenBank/DDBJ whole genome shotgun (WGS) entry which is preliminary data.</text>
</comment>
<dbReference type="SUPFAM" id="SSF46689">
    <property type="entry name" value="Homeodomain-like"/>
    <property type="match status" value="1"/>
</dbReference>
<reference evidence="5 7" key="1">
    <citation type="submission" date="2017-11" db="EMBL/GenBank/DDBJ databases">
        <title>Comparitive Functional Genomics of Dry Heat Resistant strains isolated from the Viking Spacecraft.</title>
        <authorList>
            <person name="Seuylemezian A."/>
            <person name="Cooper K."/>
            <person name="Vaishampayan P."/>
        </authorList>
    </citation>
    <scope>NUCLEOTIDE SEQUENCE [LARGE SCALE GENOMIC DNA]</scope>
    <source>
        <strain evidence="5 7">M4.6</strain>
    </source>
</reference>
<proteinExistence type="predicted"/>
<dbReference type="SMART" id="SM00342">
    <property type="entry name" value="HTH_ARAC"/>
    <property type="match status" value="1"/>
</dbReference>
<evidence type="ECO:0000259" key="4">
    <source>
        <dbReference type="PROSITE" id="PS01124"/>
    </source>
</evidence>
<dbReference type="OrthoDB" id="323290at2"/>
<evidence type="ECO:0000313" key="8">
    <source>
        <dbReference type="Proteomes" id="UP000235114"/>
    </source>
</evidence>
<dbReference type="InterPro" id="IPR018060">
    <property type="entry name" value="HTH_AraC"/>
</dbReference>
<evidence type="ECO:0000256" key="2">
    <source>
        <dbReference type="ARBA" id="ARBA00023125"/>
    </source>
</evidence>
<reference evidence="6 8" key="2">
    <citation type="submission" date="2017-12" db="EMBL/GenBank/DDBJ databases">
        <title>Comparative Functional Genomics of Dry Heat Resistant strains isolated from the Viking Spacecraft.</title>
        <authorList>
            <person name="Seuylemezian A."/>
            <person name="Cooper K."/>
            <person name="Vaishampayan P."/>
        </authorList>
    </citation>
    <scope>NUCLEOTIDE SEQUENCE [LARGE SCALE GENOMIC DNA]</scope>
    <source>
        <strain evidence="6 8">ATCC 29669</strain>
    </source>
</reference>
<dbReference type="InterPro" id="IPR009057">
    <property type="entry name" value="Homeodomain-like_sf"/>
</dbReference>
<organism evidence="5 7">
    <name type="scientific">Bacillus canaveralius</name>
    <dbReference type="NCBI Taxonomy" id="1403243"/>
    <lineage>
        <taxon>Bacteria</taxon>
        <taxon>Bacillati</taxon>
        <taxon>Bacillota</taxon>
        <taxon>Bacilli</taxon>
        <taxon>Bacillales</taxon>
        <taxon>Bacillaceae</taxon>
        <taxon>Bacillus</taxon>
    </lineage>
</organism>
<evidence type="ECO:0000313" key="5">
    <source>
        <dbReference type="EMBL" id="PLR82066.1"/>
    </source>
</evidence>
<dbReference type="GO" id="GO:0043565">
    <property type="term" value="F:sequence-specific DNA binding"/>
    <property type="evidence" value="ECO:0007669"/>
    <property type="project" value="InterPro"/>
</dbReference>
<dbReference type="PANTHER" id="PTHR46796:SF13">
    <property type="entry name" value="HTH-TYPE TRANSCRIPTIONAL ACTIVATOR RHAS"/>
    <property type="match status" value="1"/>
</dbReference>
<dbReference type="AlphaFoldDB" id="A0A2N5GKM9"/>
<dbReference type="Proteomes" id="UP000235114">
    <property type="component" value="Unassembled WGS sequence"/>
</dbReference>
<evidence type="ECO:0000256" key="3">
    <source>
        <dbReference type="ARBA" id="ARBA00023163"/>
    </source>
</evidence>
<dbReference type="GO" id="GO:0003700">
    <property type="term" value="F:DNA-binding transcription factor activity"/>
    <property type="evidence" value="ECO:0007669"/>
    <property type="project" value="InterPro"/>
</dbReference>
<keyword evidence="1" id="KW-0805">Transcription regulation</keyword>
<dbReference type="PANTHER" id="PTHR46796">
    <property type="entry name" value="HTH-TYPE TRANSCRIPTIONAL ACTIVATOR RHAS-RELATED"/>
    <property type="match status" value="1"/>
</dbReference>
<keyword evidence="8" id="KW-1185">Reference proteome</keyword>
<evidence type="ECO:0000313" key="7">
    <source>
        <dbReference type="Proteomes" id="UP000234951"/>
    </source>
</evidence>
<sequence>MKTNVKLAGKYFFPSQPEIESNTQQYKEVKAKGHLCKDIALFYQFKTKKNEISSFSVIPDGCFDILFCCGSNKHSAVLWTSPLHRTTQHDFESECDYFGIRFLPEQKVFKLKNSMKELLGKKIPLLDVISLDSSIVEKIGAAKSFYERIVLFETFIKNSASSLNYSLNIVEYSIKKIYSSNGLINIDKLSNETGYSARHLRNKFEEYIGFSPKQFSEIVRFQNSLAMVLHTDNINLLDVVHENGYHDQAHFIKGFKKFAHLTPIQFKEVVSQYPYNKKF</sequence>
<dbReference type="Pfam" id="PF12833">
    <property type="entry name" value="HTH_18"/>
    <property type="match status" value="1"/>
</dbReference>
<dbReference type="InterPro" id="IPR050204">
    <property type="entry name" value="AraC_XylS_family_regulators"/>
</dbReference>
<evidence type="ECO:0000313" key="6">
    <source>
        <dbReference type="EMBL" id="PLR98028.1"/>
    </source>
</evidence>
<name>A0A2N5GKM9_9BACI</name>
<dbReference type="PROSITE" id="PS01124">
    <property type="entry name" value="HTH_ARAC_FAMILY_2"/>
    <property type="match status" value="1"/>
</dbReference>
<dbReference type="RefSeq" id="WP_101577782.1">
    <property type="nucleotide sequence ID" value="NZ_PGVA01000028.1"/>
</dbReference>
<keyword evidence="2" id="KW-0238">DNA-binding</keyword>
<accession>A0A2N5GKM9</accession>
<keyword evidence="3" id="KW-0804">Transcription</keyword>
<gene>
    <name evidence="5" type="ORF">CU635_12915</name>
    <name evidence="6" type="ORF">CVD25_09425</name>
</gene>
<feature type="domain" description="HTH araC/xylS-type" evidence="4">
    <location>
        <begin position="164"/>
        <end position="269"/>
    </location>
</feature>
<evidence type="ECO:0000256" key="1">
    <source>
        <dbReference type="ARBA" id="ARBA00023015"/>
    </source>
</evidence>
<protein>
    <submittedName>
        <fullName evidence="5">AraC family transcriptional regulator</fullName>
    </submittedName>
</protein>
<dbReference type="EMBL" id="PGVD01000025">
    <property type="protein sequence ID" value="PLR98028.1"/>
    <property type="molecule type" value="Genomic_DNA"/>
</dbReference>
<dbReference type="InterPro" id="IPR046532">
    <property type="entry name" value="DUF6597"/>
</dbReference>
<dbReference type="Pfam" id="PF20240">
    <property type="entry name" value="DUF6597"/>
    <property type="match status" value="1"/>
</dbReference>
<dbReference type="EMBL" id="PGVA01000028">
    <property type="protein sequence ID" value="PLR82066.1"/>
    <property type="molecule type" value="Genomic_DNA"/>
</dbReference>
<dbReference type="Gene3D" id="1.10.10.60">
    <property type="entry name" value="Homeodomain-like"/>
    <property type="match status" value="1"/>
</dbReference>